<evidence type="ECO:0000313" key="13">
    <source>
        <dbReference type="EMBL" id="RXH99197.1"/>
    </source>
</evidence>
<proteinExistence type="predicted"/>
<dbReference type="Pfam" id="PF25333">
    <property type="entry name" value="DUF2921_N"/>
    <property type="match status" value="1"/>
</dbReference>
<accession>A0A498JW65</accession>
<evidence type="ECO:0000256" key="4">
    <source>
        <dbReference type="ARBA" id="ARBA00012483"/>
    </source>
</evidence>
<evidence type="ECO:0000256" key="5">
    <source>
        <dbReference type="ARBA" id="ARBA00022679"/>
    </source>
</evidence>
<dbReference type="InterPro" id="IPR057425">
    <property type="entry name" value="DUF2921_N"/>
</dbReference>
<dbReference type="InterPro" id="IPR021319">
    <property type="entry name" value="DUF2921"/>
</dbReference>
<dbReference type="EC" id="2.3.2.27" evidence="4"/>
<evidence type="ECO:0000256" key="7">
    <source>
        <dbReference type="ARBA" id="ARBA00022786"/>
    </source>
</evidence>
<dbReference type="GO" id="GO:0061630">
    <property type="term" value="F:ubiquitin protein ligase activity"/>
    <property type="evidence" value="ECO:0007669"/>
    <property type="project" value="UniProtKB-EC"/>
</dbReference>
<evidence type="ECO:0000256" key="9">
    <source>
        <dbReference type="ARBA" id="ARBA00023136"/>
    </source>
</evidence>
<dbReference type="EMBL" id="RDQH01000331">
    <property type="protein sequence ID" value="RXH99197.1"/>
    <property type="molecule type" value="Genomic_DNA"/>
</dbReference>
<dbReference type="PANTHER" id="PTHR33389:SF22">
    <property type="entry name" value="FAMILY PROTEIN, PUTATIVE (DUF2921)-RELATED"/>
    <property type="match status" value="1"/>
</dbReference>
<feature type="domain" description="SWEET-like" evidence="11">
    <location>
        <begin position="102"/>
        <end position="225"/>
    </location>
</feature>
<reference evidence="13 14" key="1">
    <citation type="submission" date="2018-10" db="EMBL/GenBank/DDBJ databases">
        <title>A high-quality apple genome assembly.</title>
        <authorList>
            <person name="Hu J."/>
        </authorList>
    </citation>
    <scope>NUCLEOTIDE SEQUENCE [LARGE SCALE GENOMIC DNA]</scope>
    <source>
        <strain evidence="14">cv. HFTH1</strain>
        <tissue evidence="13">Young leaf</tissue>
    </source>
</reference>
<dbReference type="Pfam" id="PF11145">
    <property type="entry name" value="DUF2921"/>
    <property type="match status" value="1"/>
</dbReference>
<evidence type="ECO:0000256" key="8">
    <source>
        <dbReference type="ARBA" id="ARBA00022989"/>
    </source>
</evidence>
<keyword evidence="14" id="KW-1185">Reference proteome</keyword>
<comment type="caution">
    <text evidence="13">The sequence shown here is derived from an EMBL/GenBank/DDBJ whole genome shotgun (WGS) entry which is preliminary data.</text>
</comment>
<gene>
    <name evidence="13" type="ORF">DVH24_011522</name>
</gene>
<dbReference type="AlphaFoldDB" id="A0A498JW65"/>
<comment type="subcellular location">
    <subcellularLocation>
        <location evidence="2">Endomembrane system</location>
        <topology evidence="2">Multi-pass membrane protein</topology>
    </subcellularLocation>
</comment>
<evidence type="ECO:0000256" key="6">
    <source>
        <dbReference type="ARBA" id="ARBA00022692"/>
    </source>
</evidence>
<feature type="transmembrane region" description="Helical" evidence="10">
    <location>
        <begin position="144"/>
        <end position="168"/>
    </location>
</feature>
<dbReference type="PANTHER" id="PTHR33389">
    <property type="entry name" value="FAMILY PROTEIN, PUTATIVE (DUF2921)-RELATED"/>
    <property type="match status" value="1"/>
</dbReference>
<comment type="pathway">
    <text evidence="3">Protein modification; protein ubiquitination.</text>
</comment>
<dbReference type="Proteomes" id="UP000290289">
    <property type="component" value="Chromosome 5"/>
</dbReference>
<comment type="catalytic activity">
    <reaction evidence="1">
        <text>S-ubiquitinyl-[E2 ubiquitin-conjugating enzyme]-L-cysteine + [acceptor protein]-L-lysine = [E2 ubiquitin-conjugating enzyme]-L-cysteine + N(6)-ubiquitinyl-[acceptor protein]-L-lysine.</text>
        <dbReference type="EC" id="2.3.2.27"/>
    </reaction>
</comment>
<evidence type="ECO:0000256" key="1">
    <source>
        <dbReference type="ARBA" id="ARBA00000900"/>
    </source>
</evidence>
<feature type="domain" description="DUF2921" evidence="12">
    <location>
        <begin position="12"/>
        <end position="88"/>
    </location>
</feature>
<name>A0A498JW65_MALDO</name>
<evidence type="ECO:0000256" key="10">
    <source>
        <dbReference type="SAM" id="Phobius"/>
    </source>
</evidence>
<keyword evidence="8 10" id="KW-1133">Transmembrane helix</keyword>
<protein>
    <recommendedName>
        <fullName evidence="4">RING-type E3 ubiquitin transferase</fullName>
        <ecNumber evidence="4">2.3.2.27</ecNumber>
    </recommendedName>
</protein>
<dbReference type="GO" id="GO:0012505">
    <property type="term" value="C:endomembrane system"/>
    <property type="evidence" value="ECO:0007669"/>
    <property type="project" value="UniProtKB-SubCell"/>
</dbReference>
<evidence type="ECO:0000259" key="11">
    <source>
        <dbReference type="Pfam" id="PF11145"/>
    </source>
</evidence>
<organism evidence="13 14">
    <name type="scientific">Malus domestica</name>
    <name type="common">Apple</name>
    <name type="synonym">Pyrus malus</name>
    <dbReference type="NCBI Taxonomy" id="3750"/>
    <lineage>
        <taxon>Eukaryota</taxon>
        <taxon>Viridiplantae</taxon>
        <taxon>Streptophyta</taxon>
        <taxon>Embryophyta</taxon>
        <taxon>Tracheophyta</taxon>
        <taxon>Spermatophyta</taxon>
        <taxon>Magnoliopsida</taxon>
        <taxon>eudicotyledons</taxon>
        <taxon>Gunneridae</taxon>
        <taxon>Pentapetalae</taxon>
        <taxon>rosids</taxon>
        <taxon>fabids</taxon>
        <taxon>Rosales</taxon>
        <taxon>Rosaceae</taxon>
        <taxon>Amygdaloideae</taxon>
        <taxon>Maleae</taxon>
        <taxon>Malus</taxon>
    </lineage>
</organism>
<keyword evidence="9 10" id="KW-0472">Membrane</keyword>
<feature type="transmembrane region" description="Helical" evidence="10">
    <location>
        <begin position="113"/>
        <end position="132"/>
    </location>
</feature>
<keyword evidence="7" id="KW-0833">Ubl conjugation pathway</keyword>
<keyword evidence="6 10" id="KW-0812">Transmembrane</keyword>
<evidence type="ECO:0000259" key="12">
    <source>
        <dbReference type="Pfam" id="PF25333"/>
    </source>
</evidence>
<evidence type="ECO:0000256" key="3">
    <source>
        <dbReference type="ARBA" id="ARBA00004906"/>
    </source>
</evidence>
<evidence type="ECO:0000313" key="14">
    <source>
        <dbReference type="Proteomes" id="UP000290289"/>
    </source>
</evidence>
<evidence type="ECO:0000256" key="2">
    <source>
        <dbReference type="ARBA" id="ARBA00004127"/>
    </source>
</evidence>
<keyword evidence="5" id="KW-0808">Transferase</keyword>
<sequence length="301" mass="34358">MQQKKNPAHSSPMNVSYRLWFTSLESRHDVFPFKAELSAEGIYDRDYGNLCMIGCRRVPLKNQTLIQKDMLDCAVRINVQFSPLDTKDRENFSSNSIYYNQAAAFISRIDLEIVMVLISKTLACVLIGLQLLRVKKHPDVLPVISIMTLIVLALGYMIPLLVNFKAMFVPNHHIIHRDTFLGTGGWLQLSFCCLLQLTWSARQCDGNQKSLRDSEWKVVYAIYSWWTYSLVCVPVEQLLPGITQAFSKKSQSPPPPPYQVSVSTLLLTSKDVYLVNYLLVYHKKLEGNALHDGFNIIKLII</sequence>